<keyword evidence="12 20" id="KW-0675">Receptor</keyword>
<feature type="chain" id="PRO_5037389777" evidence="17">
    <location>
        <begin position="25"/>
        <end position="726"/>
    </location>
</feature>
<keyword evidence="13 14" id="KW-0998">Cell outer membrane</keyword>
<dbReference type="Pfam" id="PF07715">
    <property type="entry name" value="Plug"/>
    <property type="match status" value="1"/>
</dbReference>
<dbReference type="Gene3D" id="2.170.130.10">
    <property type="entry name" value="TonB-dependent receptor, plug domain"/>
    <property type="match status" value="1"/>
</dbReference>
<keyword evidence="6 14" id="KW-0812">Transmembrane</keyword>
<evidence type="ECO:0000313" key="20">
    <source>
        <dbReference type="EMBL" id="MBL0394012.1"/>
    </source>
</evidence>
<keyword evidence="8" id="KW-0408">Iron</keyword>
<dbReference type="InterPro" id="IPR036942">
    <property type="entry name" value="Beta-barrel_TonB_sf"/>
</dbReference>
<dbReference type="GO" id="GO:0015344">
    <property type="term" value="F:siderophore uptake transmembrane transporter activity"/>
    <property type="evidence" value="ECO:0007669"/>
    <property type="project" value="TreeGrafter"/>
</dbReference>
<dbReference type="GO" id="GO:0038023">
    <property type="term" value="F:signaling receptor activity"/>
    <property type="evidence" value="ECO:0007669"/>
    <property type="project" value="InterPro"/>
</dbReference>
<evidence type="ECO:0000256" key="17">
    <source>
        <dbReference type="SAM" id="SignalP"/>
    </source>
</evidence>
<accession>A0A936Z5L7</accession>
<organism evidence="20 21">
    <name type="scientific">Ramlibacter monticola</name>
    <dbReference type="NCBI Taxonomy" id="1926872"/>
    <lineage>
        <taxon>Bacteria</taxon>
        <taxon>Pseudomonadati</taxon>
        <taxon>Pseudomonadota</taxon>
        <taxon>Betaproteobacteria</taxon>
        <taxon>Burkholderiales</taxon>
        <taxon>Comamonadaceae</taxon>
        <taxon>Ramlibacter</taxon>
    </lineage>
</organism>
<dbReference type="Pfam" id="PF00593">
    <property type="entry name" value="TonB_dep_Rec_b-barrel"/>
    <property type="match status" value="1"/>
</dbReference>
<name>A0A936Z5L7_9BURK</name>
<evidence type="ECO:0000256" key="9">
    <source>
        <dbReference type="ARBA" id="ARBA00023065"/>
    </source>
</evidence>
<dbReference type="InterPro" id="IPR010105">
    <property type="entry name" value="TonB_sidphr_rcpt"/>
</dbReference>
<evidence type="ECO:0000256" key="6">
    <source>
        <dbReference type="ARBA" id="ARBA00022692"/>
    </source>
</evidence>
<dbReference type="InterPro" id="IPR039426">
    <property type="entry name" value="TonB-dep_rcpt-like"/>
</dbReference>
<keyword evidence="7 17" id="KW-0732">Signal</keyword>
<gene>
    <name evidence="20" type="ORF">JJ685_22935</name>
</gene>
<feature type="domain" description="TonB-dependent receptor plug" evidence="19">
    <location>
        <begin position="73"/>
        <end position="171"/>
    </location>
</feature>
<proteinExistence type="inferred from homology"/>
<feature type="short sequence motif" description="TonB C-terminal box" evidence="15">
    <location>
        <begin position="709"/>
        <end position="726"/>
    </location>
</feature>
<dbReference type="InterPro" id="IPR037066">
    <property type="entry name" value="Plug_dom_sf"/>
</dbReference>
<dbReference type="GO" id="GO:0009279">
    <property type="term" value="C:cell outer membrane"/>
    <property type="evidence" value="ECO:0007669"/>
    <property type="project" value="UniProtKB-SubCell"/>
</dbReference>
<dbReference type="Gene3D" id="2.40.170.20">
    <property type="entry name" value="TonB-dependent receptor, beta-barrel domain"/>
    <property type="match status" value="1"/>
</dbReference>
<evidence type="ECO:0000256" key="5">
    <source>
        <dbReference type="ARBA" id="ARBA00022496"/>
    </source>
</evidence>
<dbReference type="InterPro" id="IPR000531">
    <property type="entry name" value="Beta-barrel_TonB"/>
</dbReference>
<evidence type="ECO:0000313" key="21">
    <source>
        <dbReference type="Proteomes" id="UP000599109"/>
    </source>
</evidence>
<dbReference type="PROSITE" id="PS52016">
    <property type="entry name" value="TONB_DEPENDENT_REC_3"/>
    <property type="match status" value="1"/>
</dbReference>
<evidence type="ECO:0000256" key="7">
    <source>
        <dbReference type="ARBA" id="ARBA00022729"/>
    </source>
</evidence>
<dbReference type="AlphaFoldDB" id="A0A936Z5L7"/>
<dbReference type="PANTHER" id="PTHR32552">
    <property type="entry name" value="FERRICHROME IRON RECEPTOR-RELATED"/>
    <property type="match status" value="1"/>
</dbReference>
<feature type="signal peptide" evidence="17">
    <location>
        <begin position="1"/>
        <end position="24"/>
    </location>
</feature>
<dbReference type="SUPFAM" id="SSF56935">
    <property type="entry name" value="Porins"/>
    <property type="match status" value="1"/>
</dbReference>
<evidence type="ECO:0000256" key="15">
    <source>
        <dbReference type="PROSITE-ProRule" id="PRU10144"/>
    </source>
</evidence>
<comment type="subcellular location">
    <subcellularLocation>
        <location evidence="1 14">Cell outer membrane</location>
        <topology evidence="1 14">Multi-pass membrane protein</topology>
    </subcellularLocation>
</comment>
<dbReference type="InterPro" id="IPR010917">
    <property type="entry name" value="TonB_rcpt_CS"/>
</dbReference>
<dbReference type="PANTHER" id="PTHR32552:SF82">
    <property type="entry name" value="FCUA PROTEIN"/>
    <property type="match status" value="1"/>
</dbReference>
<keyword evidence="9" id="KW-0406">Ion transport</keyword>
<keyword evidence="10 16" id="KW-0798">TonB box</keyword>
<evidence type="ECO:0000256" key="4">
    <source>
        <dbReference type="ARBA" id="ARBA00022452"/>
    </source>
</evidence>
<reference evidence="20 21" key="1">
    <citation type="journal article" date="2017" name="Int. J. Syst. Evol. Microbiol.">
        <title>Ramlibacter monticola sp. nov., isolated from forest soil.</title>
        <authorList>
            <person name="Chaudhary D.K."/>
            <person name="Kim J."/>
        </authorList>
    </citation>
    <scope>NUCLEOTIDE SEQUENCE [LARGE SCALE GENOMIC DNA]</scope>
    <source>
        <strain evidence="20 21">KACC 19175</strain>
    </source>
</reference>
<evidence type="ECO:0000256" key="13">
    <source>
        <dbReference type="ARBA" id="ARBA00023237"/>
    </source>
</evidence>
<dbReference type="GO" id="GO:0015891">
    <property type="term" value="P:siderophore transport"/>
    <property type="evidence" value="ECO:0007669"/>
    <property type="project" value="InterPro"/>
</dbReference>
<evidence type="ECO:0000256" key="12">
    <source>
        <dbReference type="ARBA" id="ARBA00023170"/>
    </source>
</evidence>
<dbReference type="EMBL" id="JAEQNE010000007">
    <property type="protein sequence ID" value="MBL0394012.1"/>
    <property type="molecule type" value="Genomic_DNA"/>
</dbReference>
<dbReference type="RefSeq" id="WP_201676683.1">
    <property type="nucleotide sequence ID" value="NZ_JAEQNE010000007.1"/>
</dbReference>
<dbReference type="CDD" id="cd01347">
    <property type="entry name" value="ligand_gated_channel"/>
    <property type="match status" value="1"/>
</dbReference>
<keyword evidence="5" id="KW-0410">Iron transport</keyword>
<evidence type="ECO:0000256" key="16">
    <source>
        <dbReference type="RuleBase" id="RU003357"/>
    </source>
</evidence>
<keyword evidence="21" id="KW-1185">Reference proteome</keyword>
<dbReference type="NCBIfam" id="TIGR01783">
    <property type="entry name" value="TonB-siderophor"/>
    <property type="match status" value="1"/>
</dbReference>
<keyword evidence="3 14" id="KW-0813">Transport</keyword>
<evidence type="ECO:0000256" key="8">
    <source>
        <dbReference type="ARBA" id="ARBA00023004"/>
    </source>
</evidence>
<feature type="domain" description="TonB-dependent receptor-like beta-barrel" evidence="18">
    <location>
        <begin position="258"/>
        <end position="692"/>
    </location>
</feature>
<evidence type="ECO:0000259" key="19">
    <source>
        <dbReference type="Pfam" id="PF07715"/>
    </source>
</evidence>
<evidence type="ECO:0000256" key="11">
    <source>
        <dbReference type="ARBA" id="ARBA00023136"/>
    </source>
</evidence>
<keyword evidence="11 14" id="KW-0472">Membrane</keyword>
<comment type="caution">
    <text evidence="20">The sequence shown here is derived from an EMBL/GenBank/DDBJ whole genome shotgun (WGS) entry which is preliminary data.</text>
</comment>
<protein>
    <submittedName>
        <fullName evidence="20">TonB-dependent receptor</fullName>
    </submittedName>
</protein>
<comment type="similarity">
    <text evidence="2 14 16">Belongs to the TonB-dependent receptor family.</text>
</comment>
<evidence type="ECO:0000256" key="1">
    <source>
        <dbReference type="ARBA" id="ARBA00004571"/>
    </source>
</evidence>
<keyword evidence="4 14" id="KW-1134">Transmembrane beta strand</keyword>
<dbReference type="Proteomes" id="UP000599109">
    <property type="component" value="Unassembled WGS sequence"/>
</dbReference>
<evidence type="ECO:0000256" key="3">
    <source>
        <dbReference type="ARBA" id="ARBA00022448"/>
    </source>
</evidence>
<dbReference type="PROSITE" id="PS01156">
    <property type="entry name" value="TONB_DEPENDENT_REC_2"/>
    <property type="match status" value="1"/>
</dbReference>
<evidence type="ECO:0000259" key="18">
    <source>
        <dbReference type="Pfam" id="PF00593"/>
    </source>
</evidence>
<evidence type="ECO:0000256" key="14">
    <source>
        <dbReference type="PROSITE-ProRule" id="PRU01360"/>
    </source>
</evidence>
<dbReference type="InterPro" id="IPR012910">
    <property type="entry name" value="Plug_dom"/>
</dbReference>
<evidence type="ECO:0000256" key="10">
    <source>
        <dbReference type="ARBA" id="ARBA00023077"/>
    </source>
</evidence>
<evidence type="ECO:0000256" key="2">
    <source>
        <dbReference type="ARBA" id="ARBA00009810"/>
    </source>
</evidence>
<sequence length="726" mass="76790">MSLQKPTPVAVAVALLLSATALQAQQAQAPEKTLSTVIVNSSADASAQGLSQPYAGGQVARGGRAGILGTRDNMETPFSITSYTNEFIQDRQARSVGEVLLNDPSVRVARGFGNFQESYFIRGFILNSDDVAYNGLYSLLPRQYIATELFERVEVLRGASAFLTGANPGGGGVGGAINLLPKRAPNEPLNRVTVGTGSGGYGQVAADIARRFGPDGATGIRVNAAYRDGGTSVDDEKGTLGLASVGLDWRSRDVRLSGDVGYQENRLKRTRPNVTLAGADVTSVPAPPEGSTNFAQPWTFSNERDLFGTFRGEWDLSPALTAWAAYGHRSSEEANSLANLTVTNSSTGAGNQFRFDNLREDQVNTGEAGLRWKGRTGSVGHEVVAAAGRFSGKIDTSFNFNFANLLFTNLSNPSFFAAPPLAPLPPLANTGTTRLTSYALGDTLALFEDRLLLTLGARHQQVDLTSFGTRTDESRTSPAVGAVWRASRQLSLYANYMEGLTHGETVPFTFIDSTGTARSTANGGAALPPGTAKQGEIGLKYDGGDFGAGVAAFSITKPRFTIDTVSGVGAAGGKDRHQGLEATVFGAPARGVRLLGGATWLDTEQLETGLGSTQGKRVIGVPEFQASLDAEWDVPAARGLTFDARVTYTGSRFADAENTLKVPGWTRLDLGARYLMDVSGRIVTLRGRVDNVTDRNYWSSVGGFPGAGYLVVGAPRTFTLSASVDF</sequence>